<feature type="region of interest" description="Disordered" evidence="5">
    <location>
        <begin position="946"/>
        <end position="987"/>
    </location>
</feature>
<evidence type="ECO:0000256" key="2">
    <source>
        <dbReference type="ARBA" id="ARBA00022692"/>
    </source>
</evidence>
<dbReference type="PROSITE" id="PS50262">
    <property type="entry name" value="G_PROTEIN_RECEP_F1_2"/>
    <property type="match status" value="1"/>
</dbReference>
<dbReference type="CDD" id="cd14978">
    <property type="entry name" value="7tmA_FMRFamide_R-like"/>
    <property type="match status" value="1"/>
</dbReference>
<dbReference type="InterPro" id="IPR053219">
    <property type="entry name" value="GPCR_Dmsr-1"/>
</dbReference>
<dbReference type="SUPFAM" id="SSF81321">
    <property type="entry name" value="Family A G protein-coupled receptor-like"/>
    <property type="match status" value="1"/>
</dbReference>
<dbReference type="Pfam" id="PF10324">
    <property type="entry name" value="7TM_GPCR_Srw"/>
    <property type="match status" value="2"/>
</dbReference>
<dbReference type="PANTHER" id="PTHR46273">
    <property type="entry name" value="MYOSUPPRESSIN RECEPTOR 1, ISOFORM B-RELATED"/>
    <property type="match status" value="1"/>
</dbReference>
<reference evidence="8 9" key="1">
    <citation type="submission" date="2024-10" db="EMBL/GenBank/DDBJ databases">
        <authorList>
            <person name="Kim D."/>
        </authorList>
    </citation>
    <scope>NUCLEOTIDE SEQUENCE [LARGE SCALE GENOMIC DNA]</scope>
    <source>
        <strain evidence="8">BH-2024</strain>
    </source>
</reference>
<feature type="compositionally biased region" description="Basic and acidic residues" evidence="5">
    <location>
        <begin position="949"/>
        <end position="974"/>
    </location>
</feature>
<feature type="region of interest" description="Disordered" evidence="5">
    <location>
        <begin position="649"/>
        <end position="692"/>
    </location>
</feature>
<accession>A0ABD2LZJ6</accession>
<evidence type="ECO:0000256" key="5">
    <source>
        <dbReference type="SAM" id="MobiDB-lite"/>
    </source>
</evidence>
<dbReference type="GO" id="GO:0016020">
    <property type="term" value="C:membrane"/>
    <property type="evidence" value="ECO:0007669"/>
    <property type="project" value="UniProtKB-SubCell"/>
</dbReference>
<feature type="compositionally biased region" description="Basic and acidic residues" evidence="5">
    <location>
        <begin position="828"/>
        <end position="837"/>
    </location>
</feature>
<gene>
    <name evidence="8" type="ORF">niasHT_007926</name>
</gene>
<feature type="compositionally biased region" description="Basic and acidic residues" evidence="5">
    <location>
        <begin position="611"/>
        <end position="623"/>
    </location>
</feature>
<feature type="transmembrane region" description="Helical" evidence="6">
    <location>
        <begin position="267"/>
        <end position="298"/>
    </location>
</feature>
<feature type="transmembrane region" description="Helical" evidence="6">
    <location>
        <begin position="108"/>
        <end position="127"/>
    </location>
</feature>
<proteinExistence type="predicted"/>
<dbReference type="Gene3D" id="1.20.1070.10">
    <property type="entry name" value="Rhodopsin 7-helix transmembrane proteins"/>
    <property type="match status" value="2"/>
</dbReference>
<dbReference type="AlphaFoldDB" id="A0ABD2LZJ6"/>
<feature type="compositionally biased region" description="Basic and acidic residues" evidence="5">
    <location>
        <begin position="884"/>
        <end position="901"/>
    </location>
</feature>
<evidence type="ECO:0000256" key="4">
    <source>
        <dbReference type="ARBA" id="ARBA00023136"/>
    </source>
</evidence>
<organism evidence="8 9">
    <name type="scientific">Heterodera trifolii</name>
    <dbReference type="NCBI Taxonomy" id="157864"/>
    <lineage>
        <taxon>Eukaryota</taxon>
        <taxon>Metazoa</taxon>
        <taxon>Ecdysozoa</taxon>
        <taxon>Nematoda</taxon>
        <taxon>Chromadorea</taxon>
        <taxon>Rhabditida</taxon>
        <taxon>Tylenchina</taxon>
        <taxon>Tylenchomorpha</taxon>
        <taxon>Tylenchoidea</taxon>
        <taxon>Heteroderidae</taxon>
        <taxon>Heteroderinae</taxon>
        <taxon>Heterodera</taxon>
    </lineage>
</organism>
<keyword evidence="2 6" id="KW-0812">Transmembrane</keyword>
<feature type="transmembrane region" description="Helical" evidence="6">
    <location>
        <begin position="199"/>
        <end position="219"/>
    </location>
</feature>
<dbReference type="EMBL" id="JBICBT010000207">
    <property type="protein sequence ID" value="KAL3120634.1"/>
    <property type="molecule type" value="Genomic_DNA"/>
</dbReference>
<feature type="transmembrane region" description="Helical" evidence="6">
    <location>
        <begin position="475"/>
        <end position="500"/>
    </location>
</feature>
<comment type="subcellular location">
    <subcellularLocation>
        <location evidence="1">Membrane</location>
    </subcellularLocation>
</comment>
<feature type="domain" description="G-protein coupled receptors family 1 profile" evidence="7">
    <location>
        <begin position="211"/>
        <end position="580"/>
    </location>
</feature>
<evidence type="ECO:0000256" key="6">
    <source>
        <dbReference type="SAM" id="Phobius"/>
    </source>
</evidence>
<dbReference type="InterPro" id="IPR017452">
    <property type="entry name" value="GPCR_Rhodpsn_7TM"/>
</dbReference>
<evidence type="ECO:0000256" key="1">
    <source>
        <dbReference type="ARBA" id="ARBA00004370"/>
    </source>
</evidence>
<sequence length="987" mass="111006">MALFHLLFRAISQLIIKKRPSHRFNLFKSFGRTPKFSPSLHRSVRRFGIFLFRLYDVWEWVPGVKLWKGPLKRNSRQKLAIPCQINQLKKAICQIIAAGSFFWRVKSIFIISFLNFFFDVLHNFAAFPLPLLLRRNSIGFALKSAEMSAVEFEYANDDDDDRQQQRGECEIGSLEMPRSEWLFSSVATFQQSYGQVHPYLAAVLCIVGTLMNAITVLVLTRPSMRSPVNVLLSAVAVCDIVVMSSYLVFVVHFLLTAASRCEPSDFSYGWALFMIFHAHASVIFHAASIWMTVSLAQIRVLTIRRATAGPSSPLVTERFTVLLAVLMLCAMTLVNLPNFLTFEIMEVPSSSMLPCLHSPDSTELENDGSSQNVAKVIGTDFSQNATAVKNESNAILNGKMLNDSELNISNHSSDNLTFTTITTAHRMRRHRETNISRHSRGNSELFGTKDSFAYTVRAHDSDCMKLKLAFWSNGMIFKVIPCLLLTLSIWALLRIIADVAHKRRNLAQVMRKKVVPKDHTTPMLAAVLLIFLLAELPQGLFLVLNGIFSAESFHKRVYLPLGDLMDLLSLLNSAVGFFIYVGMSRKFRTVFLQLLFSVLSFLTSKSVMDDDKRNRNAEDGPEHHRWRRRTSGTSGASCLLTGAEQYSQQQQHLQHGENGGGAAEIWDGSKKKKRKQFGSSGRGRGWTSWRRRKMSGWTSTEITRTEQLSFCPNSFVAFPPLTLALSCSAGITAAAASVGVQLLQLEQPPPVASSAASVPSRRFSSHLSSVLLTLPASSAHAIRRRTSELTTATDKNFLQVPKRPSKMFPIGEKGQPKRAASFISLKGNDAEREEKQQKCQNGEMAQPRKRISFNLPIEEEGQQQQRKRRSENALGIVQQLRRWSTRDGESGERSKETDGVKNESVLENGQARRTNSNASLLTIQKQQFKGIRRHGTIARILCRWNGQKQAERETAIDESDQQKKPKNDQNKTDDQTDQNENGGWAYC</sequence>
<evidence type="ECO:0000313" key="8">
    <source>
        <dbReference type="EMBL" id="KAL3120634.1"/>
    </source>
</evidence>
<feature type="transmembrane region" description="Helical" evidence="6">
    <location>
        <begin position="319"/>
        <end position="340"/>
    </location>
</feature>
<feature type="transmembrane region" description="Helical" evidence="6">
    <location>
        <begin position="564"/>
        <end position="583"/>
    </location>
</feature>
<evidence type="ECO:0000259" key="7">
    <source>
        <dbReference type="PROSITE" id="PS50262"/>
    </source>
</evidence>
<evidence type="ECO:0000256" key="3">
    <source>
        <dbReference type="ARBA" id="ARBA00022989"/>
    </source>
</evidence>
<feature type="transmembrane region" description="Helical" evidence="6">
    <location>
        <begin position="231"/>
        <end position="255"/>
    </location>
</feature>
<dbReference type="InterPro" id="IPR019427">
    <property type="entry name" value="7TM_GPCR_serpentine_rcpt_Srw"/>
</dbReference>
<feature type="region of interest" description="Disordered" evidence="5">
    <location>
        <begin position="611"/>
        <end position="632"/>
    </location>
</feature>
<protein>
    <recommendedName>
        <fullName evidence="7">G-protein coupled receptors family 1 profile domain-containing protein</fullName>
    </recommendedName>
</protein>
<feature type="transmembrane region" description="Helical" evidence="6">
    <location>
        <begin position="521"/>
        <end position="544"/>
    </location>
</feature>
<dbReference type="PRINTS" id="PR00237">
    <property type="entry name" value="GPCRRHODOPSN"/>
</dbReference>
<evidence type="ECO:0000313" key="9">
    <source>
        <dbReference type="Proteomes" id="UP001620626"/>
    </source>
</evidence>
<name>A0ABD2LZJ6_9BILA</name>
<comment type="caution">
    <text evidence="8">The sequence shown here is derived from an EMBL/GenBank/DDBJ whole genome shotgun (WGS) entry which is preliminary data.</text>
</comment>
<dbReference type="PANTHER" id="PTHR46273:SF16">
    <property type="entry name" value="G-PROTEIN COUPLED RECEPTORS FAMILY 1 PROFILE DOMAIN-CONTAINING PROTEIN"/>
    <property type="match status" value="1"/>
</dbReference>
<dbReference type="Proteomes" id="UP001620626">
    <property type="component" value="Unassembled WGS sequence"/>
</dbReference>
<keyword evidence="3 6" id="KW-1133">Transmembrane helix</keyword>
<dbReference type="InterPro" id="IPR000276">
    <property type="entry name" value="GPCR_Rhodpsn"/>
</dbReference>
<keyword evidence="4 6" id="KW-0472">Membrane</keyword>
<keyword evidence="9" id="KW-1185">Reference proteome</keyword>
<feature type="region of interest" description="Disordered" evidence="5">
    <location>
        <begin position="828"/>
        <end position="904"/>
    </location>
</feature>